<evidence type="ECO:0000256" key="1">
    <source>
        <dbReference type="SAM" id="MobiDB-lite"/>
    </source>
</evidence>
<reference evidence="2 3" key="1">
    <citation type="submission" date="2019-08" db="EMBL/GenBank/DDBJ databases">
        <title>A chromosome-level genome assembly, high-density linkage maps, and genome scans reveal the genomic architecture of hybrid incompatibilities underlying speciation via character displacement in darters (Percidae: Etheostominae).</title>
        <authorList>
            <person name="Moran R.L."/>
            <person name="Catchen J.M."/>
            <person name="Fuller R.C."/>
        </authorList>
    </citation>
    <scope>NUCLEOTIDE SEQUENCE [LARGE SCALE GENOMIC DNA]</scope>
    <source>
        <strain evidence="2">EspeVRDwgs_2016</strain>
        <tissue evidence="2">Muscle</tissue>
    </source>
</reference>
<proteinExistence type="predicted"/>
<evidence type="ECO:0000313" key="3">
    <source>
        <dbReference type="Proteomes" id="UP000327493"/>
    </source>
</evidence>
<comment type="caution">
    <text evidence="2">The sequence shown here is derived from an EMBL/GenBank/DDBJ whole genome shotgun (WGS) entry which is preliminary data.</text>
</comment>
<protein>
    <submittedName>
        <fullName evidence="2">Uncharacterized protein</fullName>
    </submittedName>
</protein>
<sequence length="314" mass="35212">MSPFHGCSHSPKPEKGLGTVSQVCLGVPRFRGQQFKVAPPPLLSRCFPPRSIAEETTSAVTPEPSELRIPRGMKAEHRGGEVALQHVVTSHYITTSRSFQKPFHTRVGNSNENLHSREGASGLRSRKLLLAKLLRPKCFIAQRLPRVLGLLYNETEQNRAQQASWEQNNTSAGLAQPQPSPLRRELQITLHHHIKEEMRGRWMKGERGGGVGKSQGGRSTKMEGWREENNAVHEEQEHQSPCIQSGDPVKKQMVMINTIPNFCFLGAVHGQLAEQSWDRGLDRLDKRWDIVGRAEDMAEASLCLASRLKCQTEK</sequence>
<feature type="region of interest" description="Disordered" evidence="1">
    <location>
        <begin position="161"/>
        <end position="180"/>
    </location>
</feature>
<dbReference type="Proteomes" id="UP000327493">
    <property type="component" value="Chromosome 3"/>
</dbReference>
<organism evidence="2 3">
    <name type="scientific">Etheostoma spectabile</name>
    <name type="common">orangethroat darter</name>
    <dbReference type="NCBI Taxonomy" id="54343"/>
    <lineage>
        <taxon>Eukaryota</taxon>
        <taxon>Metazoa</taxon>
        <taxon>Chordata</taxon>
        <taxon>Craniata</taxon>
        <taxon>Vertebrata</taxon>
        <taxon>Euteleostomi</taxon>
        <taxon>Actinopterygii</taxon>
        <taxon>Neopterygii</taxon>
        <taxon>Teleostei</taxon>
        <taxon>Neoteleostei</taxon>
        <taxon>Acanthomorphata</taxon>
        <taxon>Eupercaria</taxon>
        <taxon>Perciformes</taxon>
        <taxon>Percoidei</taxon>
        <taxon>Percidae</taxon>
        <taxon>Etheostomatinae</taxon>
        <taxon>Etheostoma</taxon>
    </lineage>
</organism>
<name>A0A5J5DKD5_9PERO</name>
<dbReference type="AlphaFoldDB" id="A0A5J5DKD5"/>
<keyword evidence="3" id="KW-1185">Reference proteome</keyword>
<evidence type="ECO:0000313" key="2">
    <source>
        <dbReference type="EMBL" id="KAA8593753.1"/>
    </source>
</evidence>
<gene>
    <name evidence="2" type="ORF">FQN60_004587</name>
</gene>
<dbReference type="EMBL" id="VOFY01000003">
    <property type="protein sequence ID" value="KAA8593753.1"/>
    <property type="molecule type" value="Genomic_DNA"/>
</dbReference>
<accession>A0A5J5DKD5</accession>
<feature type="compositionally biased region" description="Polar residues" evidence="1">
    <location>
        <begin position="161"/>
        <end position="173"/>
    </location>
</feature>